<keyword evidence="2" id="KW-1185">Reference proteome</keyword>
<dbReference type="EMBL" id="CM055097">
    <property type="protein sequence ID" value="KAJ7552223.1"/>
    <property type="molecule type" value="Genomic_DNA"/>
</dbReference>
<evidence type="ECO:0000313" key="2">
    <source>
        <dbReference type="Proteomes" id="UP001162992"/>
    </source>
</evidence>
<protein>
    <submittedName>
        <fullName evidence="1">Uncharacterized protein</fullName>
    </submittedName>
</protein>
<accession>A0ACC2DD28</accession>
<name>A0ACC2DD28_DIPCM</name>
<sequence>MNANKNVDLQVATSTCSHETIPDHLLVLVHGILAGPSDWTYAKRVLKKRLGKKFLIYVSSVNTYLHTLNGVDVGGKRLANEVHQVVQKNKNLKRISFIGHSLGGVFARYAVAVLFKEQVKAGNRNGHRESTVMANAQFCTVAGLEPVNFITLATPHLGVRGKNQFPFLLGVPVLEKIAVPLAPIVAGQTGRQMFLTDGKSNDLPLLLRMASDCEEGKFLSALGSFQLRVAYANVSHDHWVGWRTSSIRRETELPKPLLQSLKCYKHVVSVVNCPAVPEKSPSFPKCTAEAKDAAQMDPSSNQAVEYHQILEEEMIKGLQQTSWRKIDVSFHSALWPFLAHNHINVKREWLFYEGAGVIAHVAYTLLQQEKFLFLESNL</sequence>
<dbReference type="Proteomes" id="UP001162992">
    <property type="component" value="Chromosome 6"/>
</dbReference>
<reference evidence="2" key="1">
    <citation type="journal article" date="2024" name="Proc. Natl. Acad. Sci. U.S.A.">
        <title>Extraordinary preservation of gene collinearity over three hundred million years revealed in homosporous lycophytes.</title>
        <authorList>
            <person name="Li C."/>
            <person name="Wickell D."/>
            <person name="Kuo L.Y."/>
            <person name="Chen X."/>
            <person name="Nie B."/>
            <person name="Liao X."/>
            <person name="Peng D."/>
            <person name="Ji J."/>
            <person name="Jenkins J."/>
            <person name="Williams M."/>
            <person name="Shu S."/>
            <person name="Plott C."/>
            <person name="Barry K."/>
            <person name="Rajasekar S."/>
            <person name="Grimwood J."/>
            <person name="Han X."/>
            <person name="Sun S."/>
            <person name="Hou Z."/>
            <person name="He W."/>
            <person name="Dai G."/>
            <person name="Sun C."/>
            <person name="Schmutz J."/>
            <person name="Leebens-Mack J.H."/>
            <person name="Li F.W."/>
            <person name="Wang L."/>
        </authorList>
    </citation>
    <scope>NUCLEOTIDE SEQUENCE [LARGE SCALE GENOMIC DNA]</scope>
    <source>
        <strain evidence="2">cv. PW_Plant_1</strain>
    </source>
</reference>
<comment type="caution">
    <text evidence="1">The sequence shown here is derived from an EMBL/GenBank/DDBJ whole genome shotgun (WGS) entry which is preliminary data.</text>
</comment>
<gene>
    <name evidence="1" type="ORF">O6H91_06G046800</name>
</gene>
<organism evidence="1 2">
    <name type="scientific">Diphasiastrum complanatum</name>
    <name type="common">Issler's clubmoss</name>
    <name type="synonym">Lycopodium complanatum</name>
    <dbReference type="NCBI Taxonomy" id="34168"/>
    <lineage>
        <taxon>Eukaryota</taxon>
        <taxon>Viridiplantae</taxon>
        <taxon>Streptophyta</taxon>
        <taxon>Embryophyta</taxon>
        <taxon>Tracheophyta</taxon>
        <taxon>Lycopodiopsida</taxon>
        <taxon>Lycopodiales</taxon>
        <taxon>Lycopodiaceae</taxon>
        <taxon>Lycopodioideae</taxon>
        <taxon>Diphasiastrum</taxon>
    </lineage>
</organism>
<evidence type="ECO:0000313" key="1">
    <source>
        <dbReference type="EMBL" id="KAJ7552223.1"/>
    </source>
</evidence>
<proteinExistence type="predicted"/>